<organism evidence="1 2">
    <name type="scientific">Nonomuraea endophytica</name>
    <dbReference type="NCBI Taxonomy" id="714136"/>
    <lineage>
        <taxon>Bacteria</taxon>
        <taxon>Bacillati</taxon>
        <taxon>Actinomycetota</taxon>
        <taxon>Actinomycetes</taxon>
        <taxon>Streptosporangiales</taxon>
        <taxon>Streptosporangiaceae</taxon>
        <taxon>Nonomuraea</taxon>
    </lineage>
</organism>
<dbReference type="Proteomes" id="UP000568380">
    <property type="component" value="Unassembled WGS sequence"/>
</dbReference>
<name>A0A7W8AEJ4_9ACTN</name>
<evidence type="ECO:0000313" key="1">
    <source>
        <dbReference type="EMBL" id="MBB5083358.1"/>
    </source>
</evidence>
<sequence length="106" mass="11550">MLHNGVLPPDLEAATFRAFAKIPGITVDLAAVDGMGRPVVSISLVVEGYLKQETLLGRTTYAYRGHRAAFIKDHTNSVGGTYKKDTVESFSVRLATGIVDRYGRRP</sequence>
<accession>A0A7W8AEJ4</accession>
<gene>
    <name evidence="1" type="ORF">HNR40_008861</name>
</gene>
<dbReference type="EMBL" id="JACHIN010000016">
    <property type="protein sequence ID" value="MBB5083358.1"/>
    <property type="molecule type" value="Genomic_DNA"/>
</dbReference>
<evidence type="ECO:0000313" key="2">
    <source>
        <dbReference type="Proteomes" id="UP000568380"/>
    </source>
</evidence>
<comment type="caution">
    <text evidence="1">The sequence shown here is derived from an EMBL/GenBank/DDBJ whole genome shotgun (WGS) entry which is preliminary data.</text>
</comment>
<keyword evidence="2" id="KW-1185">Reference proteome</keyword>
<proteinExistence type="predicted"/>
<dbReference type="AlphaFoldDB" id="A0A7W8AEJ4"/>
<reference evidence="1 2" key="1">
    <citation type="submission" date="2020-08" db="EMBL/GenBank/DDBJ databases">
        <title>Genomic Encyclopedia of Type Strains, Phase IV (KMG-IV): sequencing the most valuable type-strain genomes for metagenomic binning, comparative biology and taxonomic classification.</title>
        <authorList>
            <person name="Goeker M."/>
        </authorList>
    </citation>
    <scope>NUCLEOTIDE SEQUENCE [LARGE SCALE GENOMIC DNA]</scope>
    <source>
        <strain evidence="1 2">DSM 45385</strain>
    </source>
</reference>
<protein>
    <submittedName>
        <fullName evidence="1">Uncharacterized protein</fullName>
    </submittedName>
</protein>